<proteinExistence type="predicted"/>
<sequence>MYPIFFNNAAPIPYLALLGSLLDGVADLLRTSNSEYDSLGVCEGIDGANGGDFVLMCWSDGVCFVKFIG</sequence>
<dbReference type="EMBL" id="JAEUBG010005633">
    <property type="protein sequence ID" value="KAH3673484.1"/>
    <property type="molecule type" value="Genomic_DNA"/>
</dbReference>
<dbReference type="AlphaFoldDB" id="A0A9P8PLK1"/>
<reference evidence="1" key="2">
    <citation type="submission" date="2021-01" db="EMBL/GenBank/DDBJ databases">
        <authorList>
            <person name="Schikora-Tamarit M.A."/>
        </authorList>
    </citation>
    <scope>NUCLEOTIDE SEQUENCE</scope>
    <source>
        <strain evidence="1">CBS2887</strain>
    </source>
</reference>
<organism evidence="1 2">
    <name type="scientific">Wickerhamomyces pijperi</name>
    <name type="common">Yeast</name>
    <name type="synonym">Pichia pijperi</name>
    <dbReference type="NCBI Taxonomy" id="599730"/>
    <lineage>
        <taxon>Eukaryota</taxon>
        <taxon>Fungi</taxon>
        <taxon>Dikarya</taxon>
        <taxon>Ascomycota</taxon>
        <taxon>Saccharomycotina</taxon>
        <taxon>Saccharomycetes</taxon>
        <taxon>Phaffomycetales</taxon>
        <taxon>Wickerhamomycetaceae</taxon>
        <taxon>Wickerhamomyces</taxon>
    </lineage>
</organism>
<accession>A0A9P8PLK1</accession>
<protein>
    <submittedName>
        <fullName evidence="1">Uncharacterized protein</fullName>
    </submittedName>
</protein>
<evidence type="ECO:0000313" key="2">
    <source>
        <dbReference type="Proteomes" id="UP000774326"/>
    </source>
</evidence>
<evidence type="ECO:0000313" key="1">
    <source>
        <dbReference type="EMBL" id="KAH3673484.1"/>
    </source>
</evidence>
<gene>
    <name evidence="1" type="ORF">WICPIJ_009743</name>
</gene>
<reference evidence="1" key="1">
    <citation type="journal article" date="2021" name="Open Biol.">
        <title>Shared evolutionary footprints suggest mitochondrial oxidative damage underlies multiple complex I losses in fungi.</title>
        <authorList>
            <person name="Schikora-Tamarit M.A."/>
            <person name="Marcet-Houben M."/>
            <person name="Nosek J."/>
            <person name="Gabaldon T."/>
        </authorList>
    </citation>
    <scope>NUCLEOTIDE SEQUENCE</scope>
    <source>
        <strain evidence="1">CBS2887</strain>
    </source>
</reference>
<comment type="caution">
    <text evidence="1">The sequence shown here is derived from an EMBL/GenBank/DDBJ whole genome shotgun (WGS) entry which is preliminary data.</text>
</comment>
<keyword evidence="2" id="KW-1185">Reference proteome</keyword>
<dbReference type="Proteomes" id="UP000774326">
    <property type="component" value="Unassembled WGS sequence"/>
</dbReference>
<name>A0A9P8PLK1_WICPI</name>